<dbReference type="InterPro" id="IPR008979">
    <property type="entry name" value="Galactose-bd-like_sf"/>
</dbReference>
<proteinExistence type="inferred from homology"/>
<dbReference type="InterPro" id="IPR013783">
    <property type="entry name" value="Ig-like_fold"/>
</dbReference>
<dbReference type="InterPro" id="IPR011013">
    <property type="entry name" value="Gal_mutarotase_sf_dom"/>
</dbReference>
<accession>A0A4Q1C5E5</accession>
<keyword evidence="4 10" id="KW-0378">Hydrolase</keyword>
<dbReference type="SUPFAM" id="SSF49303">
    <property type="entry name" value="beta-Galactosidase/glucuronidase domain"/>
    <property type="match status" value="2"/>
</dbReference>
<evidence type="ECO:0000256" key="4">
    <source>
        <dbReference type="ARBA" id="ARBA00022801"/>
    </source>
</evidence>
<dbReference type="GO" id="GO:0004565">
    <property type="term" value="F:beta-galactosidase activity"/>
    <property type="evidence" value="ECO:0007669"/>
    <property type="project" value="UniProtKB-EC"/>
</dbReference>
<dbReference type="Gene3D" id="2.60.40.10">
    <property type="entry name" value="Immunoglobulins"/>
    <property type="match status" value="2"/>
</dbReference>
<evidence type="ECO:0000313" key="11">
    <source>
        <dbReference type="Proteomes" id="UP000290218"/>
    </source>
</evidence>
<dbReference type="RefSeq" id="WP_129049542.1">
    <property type="nucleotide sequence ID" value="NZ_SDHX01000002.1"/>
</dbReference>
<reference evidence="10 11" key="1">
    <citation type="submission" date="2019-01" db="EMBL/GenBank/DDBJ databases">
        <title>Lacunisphaera sp. strain TWA-58.</title>
        <authorList>
            <person name="Chen W.-M."/>
        </authorList>
    </citation>
    <scope>NUCLEOTIDE SEQUENCE [LARGE SCALE GENOMIC DNA]</scope>
    <source>
        <strain evidence="10 11">TWA-58</strain>
    </source>
</reference>
<dbReference type="GO" id="GO:0005990">
    <property type="term" value="P:lactose catabolic process"/>
    <property type="evidence" value="ECO:0007669"/>
    <property type="project" value="TreeGrafter"/>
</dbReference>
<dbReference type="PANTHER" id="PTHR46323">
    <property type="entry name" value="BETA-GALACTOSIDASE"/>
    <property type="match status" value="1"/>
</dbReference>
<dbReference type="SUPFAM" id="SSF51445">
    <property type="entry name" value="(Trans)glycosidases"/>
    <property type="match status" value="1"/>
</dbReference>
<dbReference type="GO" id="GO:0009341">
    <property type="term" value="C:beta-galactosidase complex"/>
    <property type="evidence" value="ECO:0007669"/>
    <property type="project" value="TreeGrafter"/>
</dbReference>
<organism evidence="10 11">
    <name type="scientific">Oleiharenicola lentus</name>
    <dbReference type="NCBI Taxonomy" id="2508720"/>
    <lineage>
        <taxon>Bacteria</taxon>
        <taxon>Pseudomonadati</taxon>
        <taxon>Verrucomicrobiota</taxon>
        <taxon>Opitutia</taxon>
        <taxon>Opitutales</taxon>
        <taxon>Opitutaceae</taxon>
        <taxon>Oleiharenicola</taxon>
    </lineage>
</organism>
<dbReference type="OrthoDB" id="9762066at2"/>
<evidence type="ECO:0000256" key="1">
    <source>
        <dbReference type="ARBA" id="ARBA00001412"/>
    </source>
</evidence>
<dbReference type="GO" id="GO:0030246">
    <property type="term" value="F:carbohydrate binding"/>
    <property type="evidence" value="ECO:0007669"/>
    <property type="project" value="InterPro"/>
</dbReference>
<dbReference type="PANTHER" id="PTHR46323:SF2">
    <property type="entry name" value="BETA-GALACTOSIDASE"/>
    <property type="match status" value="1"/>
</dbReference>
<dbReference type="Pfam" id="PF02837">
    <property type="entry name" value="Glyco_hydro_2_N"/>
    <property type="match status" value="1"/>
</dbReference>
<evidence type="ECO:0000256" key="3">
    <source>
        <dbReference type="ARBA" id="ARBA00012756"/>
    </source>
</evidence>
<dbReference type="InterPro" id="IPR036156">
    <property type="entry name" value="Beta-gal/glucu_dom_sf"/>
</dbReference>
<feature type="domain" description="Glycosyl hydrolases family 2 sugar binding" evidence="9">
    <location>
        <begin position="53"/>
        <end position="193"/>
    </location>
</feature>
<dbReference type="Gene3D" id="2.70.98.10">
    <property type="match status" value="1"/>
</dbReference>
<dbReference type="EC" id="3.2.1.23" evidence="3"/>
<dbReference type="Pfam" id="PF00703">
    <property type="entry name" value="Glyco_hydro_2"/>
    <property type="match status" value="1"/>
</dbReference>
<dbReference type="Proteomes" id="UP000290218">
    <property type="component" value="Unassembled WGS sequence"/>
</dbReference>
<evidence type="ECO:0000256" key="5">
    <source>
        <dbReference type="ARBA" id="ARBA00023295"/>
    </source>
</evidence>
<evidence type="ECO:0000259" key="8">
    <source>
        <dbReference type="Pfam" id="PF02836"/>
    </source>
</evidence>
<evidence type="ECO:0000259" key="9">
    <source>
        <dbReference type="Pfam" id="PF02837"/>
    </source>
</evidence>
<dbReference type="InterPro" id="IPR006102">
    <property type="entry name" value="Ig-like_GH2"/>
</dbReference>
<dbReference type="AlphaFoldDB" id="A0A4Q1C5E5"/>
<dbReference type="Gene3D" id="3.20.20.80">
    <property type="entry name" value="Glycosidases"/>
    <property type="match status" value="1"/>
</dbReference>
<gene>
    <name evidence="10" type="ORF">ESB00_18340</name>
</gene>
<dbReference type="Pfam" id="PF02836">
    <property type="entry name" value="Glyco_hydro_2_C"/>
    <property type="match status" value="1"/>
</dbReference>
<dbReference type="SUPFAM" id="SSF74650">
    <property type="entry name" value="Galactose mutarotase-like"/>
    <property type="match status" value="1"/>
</dbReference>
<dbReference type="InterPro" id="IPR006101">
    <property type="entry name" value="Glyco_hydro_2"/>
</dbReference>
<dbReference type="InterPro" id="IPR006103">
    <property type="entry name" value="Glyco_hydro_2_cat"/>
</dbReference>
<dbReference type="InterPro" id="IPR017853">
    <property type="entry name" value="GH"/>
</dbReference>
<feature type="domain" description="Glycoside hydrolase family 2 catalytic" evidence="8">
    <location>
        <begin position="306"/>
        <end position="518"/>
    </location>
</feature>
<dbReference type="Gene3D" id="2.60.120.260">
    <property type="entry name" value="Galactose-binding domain-like"/>
    <property type="match status" value="1"/>
</dbReference>
<protein>
    <recommendedName>
        <fullName evidence="3">beta-galactosidase</fullName>
        <ecNumber evidence="3">3.2.1.23</ecNumber>
    </recommendedName>
</protein>
<evidence type="ECO:0000259" key="7">
    <source>
        <dbReference type="Pfam" id="PF00703"/>
    </source>
</evidence>
<dbReference type="SUPFAM" id="SSF49785">
    <property type="entry name" value="Galactose-binding domain-like"/>
    <property type="match status" value="1"/>
</dbReference>
<feature type="domain" description="Glycoside hydrolase family 2 immunoglobulin-like beta-sandwich" evidence="7">
    <location>
        <begin position="200"/>
        <end position="298"/>
    </location>
</feature>
<evidence type="ECO:0000256" key="6">
    <source>
        <dbReference type="SAM" id="SignalP"/>
    </source>
</evidence>
<evidence type="ECO:0000256" key="2">
    <source>
        <dbReference type="ARBA" id="ARBA00007401"/>
    </source>
</evidence>
<dbReference type="PRINTS" id="PR00132">
    <property type="entry name" value="GLHYDRLASE2"/>
</dbReference>
<dbReference type="EMBL" id="SDHX01000002">
    <property type="protein sequence ID" value="RXK53648.1"/>
    <property type="molecule type" value="Genomic_DNA"/>
</dbReference>
<keyword evidence="6" id="KW-0732">Signal</keyword>
<name>A0A4Q1C5E5_9BACT</name>
<keyword evidence="11" id="KW-1185">Reference proteome</keyword>
<dbReference type="InterPro" id="IPR014718">
    <property type="entry name" value="GH-type_carb-bd"/>
</dbReference>
<keyword evidence="5" id="KW-0326">Glycosidase</keyword>
<evidence type="ECO:0000313" key="10">
    <source>
        <dbReference type="EMBL" id="RXK53648.1"/>
    </source>
</evidence>
<dbReference type="InterPro" id="IPR050347">
    <property type="entry name" value="Bact_Beta-galactosidase"/>
</dbReference>
<feature type="chain" id="PRO_5020630025" description="beta-galactosidase" evidence="6">
    <location>
        <begin position="20"/>
        <end position="938"/>
    </location>
</feature>
<dbReference type="InterPro" id="IPR006104">
    <property type="entry name" value="Glyco_hydro_2_N"/>
</dbReference>
<feature type="signal peptide" evidence="6">
    <location>
        <begin position="1"/>
        <end position="19"/>
    </location>
</feature>
<comment type="caution">
    <text evidence="10">The sequence shown here is derived from an EMBL/GenBank/DDBJ whole genome shotgun (WGS) entry which is preliminary data.</text>
</comment>
<comment type="similarity">
    <text evidence="2">Belongs to the glycosyl hydrolase 2 family.</text>
</comment>
<comment type="catalytic activity">
    <reaction evidence="1">
        <text>Hydrolysis of terminal non-reducing beta-D-galactose residues in beta-D-galactosides.</text>
        <dbReference type="EC" id="3.2.1.23"/>
    </reaction>
</comment>
<sequence>MRFVSRLLALLVAVVSAAATPTETLYLSGRGSDDAVQWDFYCTAGRNSGVWTKIAVPSCWELQGFGAYEYGVMIRPSDGQPNRPPLASEQGLYRHEFTVPAAWQGRAVRIVFEGAMTDTAVKINGQSAGPVHQGGFYRFHHDITDKLRFDAPNLLEVTVSKRSANDSVNRAERYADYWNFGGLFRPVKLEALPAAFIDRVAIDAKADGAFAADVFLGGALPANNELVVQLRRPDGTPVGEPVAQAVPAGSQRVTVRAAAKSPDTWSAETPHLYLAEFTLRAGTLVPSGHTFTQRFGFRTFELRPGEGLFLNGRRITLKGVNRHSFWADTGRTLSARRNREDVQLMKEANLNAVRMSHYPPDAEFLDLCDEAGLYVLNELGGWQQAYDTPTGRRLIGQLVARDVNHPSVLFWDNGNEGGENVENDDEFAKHDPQKRPVLHPWALSFRGMNTYHYREYADTVKYSEGPDIFMPTEFLHGMFDGGHGAGLDDYWKLLGEKPHAAGGFLWVWMDEGVVRTDQGGRVDANRDLGPDGMLGPRHEKEGSYFAVRDIWSPVQFPLTALPADFAGRLPVRNRYDFLNLAGVTFEWRLLRYAPPGARMFHRSVRGYGRLAGPDVAARADGELALPLPADWREADALIVTAIDAQAREIGTWSWRWKHGAAALGHAAPTSDAVALTEEGGETVVTVGRNTARFNRATGRIAALERDGRRISFGDGPRLAAYRRTERAFAPMAPARGKLLNFTAKIENGAAVITATHDAGVRDTRWTITPDGDVRLDYGFEGPGVVDILGVDFDYPEEKMKSKKWLGAGPYRVWQNRLRGGHVELWETEYNDTIPGLTWDFPEFKGWFSRWEWMDFTTTEGRFALLNDGGAPFVGVYAPRDGKNNPVLTLPRLGVGVYQVIPAIGTKQSLPSNLGPQGQPQTITGPVKGAVVIRLLDQP</sequence>